<keyword evidence="2" id="KW-1185">Reference proteome</keyword>
<dbReference type="EMBL" id="CP013015">
    <property type="protein sequence ID" value="AMM41842.1"/>
    <property type="molecule type" value="Genomic_DNA"/>
</dbReference>
<evidence type="ECO:0000313" key="1">
    <source>
        <dbReference type="EMBL" id="AMM41842.1"/>
    </source>
</evidence>
<dbReference type="Proteomes" id="UP000070560">
    <property type="component" value="Chromosome"/>
</dbReference>
<dbReference type="KEGG" id="daw:HS1_002050"/>
<dbReference type="AlphaFoldDB" id="A0A7U4QM24"/>
<gene>
    <name evidence="1" type="ORF">HS1_002050</name>
</gene>
<proteinExistence type="predicted"/>
<accession>A0A7U4QM24</accession>
<evidence type="ECO:0000313" key="2">
    <source>
        <dbReference type="Proteomes" id="UP000070560"/>
    </source>
</evidence>
<sequence length="43" mass="4722">MTLQFALCNFHFAIAVRLSCPAVSGGSKIKNKKMSKKLNPIDI</sequence>
<protein>
    <submittedName>
        <fullName evidence="1">Uncharacterized protein</fullName>
    </submittedName>
</protein>
<organism evidence="1 2">
    <name type="scientific">Desulfofervidus auxilii</name>
    <dbReference type="NCBI Taxonomy" id="1621989"/>
    <lineage>
        <taxon>Bacteria</taxon>
        <taxon>Pseudomonadati</taxon>
        <taxon>Thermodesulfobacteriota</taxon>
        <taxon>Candidatus Desulfofervidia</taxon>
        <taxon>Candidatus Desulfofervidales</taxon>
        <taxon>Candidatus Desulfofervidaceae</taxon>
        <taxon>Candidatus Desulfofervidus</taxon>
    </lineage>
</organism>
<reference evidence="1 2" key="1">
    <citation type="submission" date="2015-10" db="EMBL/GenBank/DDBJ databases">
        <title>Candidatus Desulfofervidus auxilii, a hydrogenotrophic sulfate-reducing bacterium involved in the thermophilic anaerobic oxidation of methane.</title>
        <authorList>
            <person name="Krukenberg V."/>
            <person name="Richter M."/>
            <person name="Wegener G."/>
        </authorList>
    </citation>
    <scope>NUCLEOTIDE SEQUENCE [LARGE SCALE GENOMIC DNA]</scope>
    <source>
        <strain evidence="1 2">HS1</strain>
    </source>
</reference>
<name>A0A7U4QM24_DESA2</name>